<evidence type="ECO:0000313" key="2">
    <source>
        <dbReference type="Proteomes" id="UP000822688"/>
    </source>
</evidence>
<reference evidence="1" key="1">
    <citation type="submission" date="2020-06" db="EMBL/GenBank/DDBJ databases">
        <title>WGS assembly of Ceratodon purpureus strain R40.</title>
        <authorList>
            <person name="Carey S.B."/>
            <person name="Jenkins J."/>
            <person name="Shu S."/>
            <person name="Lovell J.T."/>
            <person name="Sreedasyam A."/>
            <person name="Maumus F."/>
            <person name="Tiley G.P."/>
            <person name="Fernandez-Pozo N."/>
            <person name="Barry K."/>
            <person name="Chen C."/>
            <person name="Wang M."/>
            <person name="Lipzen A."/>
            <person name="Daum C."/>
            <person name="Saski C.A."/>
            <person name="Payton A.C."/>
            <person name="Mcbreen J.C."/>
            <person name="Conrad R.E."/>
            <person name="Kollar L.M."/>
            <person name="Olsson S."/>
            <person name="Huttunen S."/>
            <person name="Landis J.B."/>
            <person name="Wickett N.J."/>
            <person name="Johnson M.G."/>
            <person name="Rensing S.A."/>
            <person name="Grimwood J."/>
            <person name="Schmutz J."/>
            <person name="Mcdaniel S.F."/>
        </authorList>
    </citation>
    <scope>NUCLEOTIDE SEQUENCE</scope>
    <source>
        <strain evidence="1">R40</strain>
    </source>
</reference>
<sequence>MICILKLSRYKLNAEPFPSFHIHPINTCNRKNIQLCDILPNGKETDSNSPGTNQNARISTLLSSIAIALLQNTLINHKKIRSQQPLQSTLAYKVTQHHPKCQLSTYPQTTHNLRAKNNQPKTLQTHDHPHCISITCPNQTNHFIYKIESTTSIPPNP</sequence>
<feature type="non-terminal residue" evidence="1">
    <location>
        <position position="157"/>
    </location>
</feature>
<accession>A0A8T0GKX3</accession>
<proteinExistence type="predicted"/>
<keyword evidence="2" id="KW-1185">Reference proteome</keyword>
<dbReference type="AlphaFoldDB" id="A0A8T0GKX3"/>
<gene>
    <name evidence="1" type="ORF">KC19_10G160000</name>
</gene>
<name>A0A8T0GKX3_CERPU</name>
<organism evidence="1 2">
    <name type="scientific">Ceratodon purpureus</name>
    <name type="common">Fire moss</name>
    <name type="synonym">Dicranum purpureum</name>
    <dbReference type="NCBI Taxonomy" id="3225"/>
    <lineage>
        <taxon>Eukaryota</taxon>
        <taxon>Viridiplantae</taxon>
        <taxon>Streptophyta</taxon>
        <taxon>Embryophyta</taxon>
        <taxon>Bryophyta</taxon>
        <taxon>Bryophytina</taxon>
        <taxon>Bryopsida</taxon>
        <taxon>Dicranidae</taxon>
        <taxon>Pseudoditrichales</taxon>
        <taxon>Ditrichaceae</taxon>
        <taxon>Ceratodon</taxon>
    </lineage>
</organism>
<evidence type="ECO:0000313" key="1">
    <source>
        <dbReference type="EMBL" id="KAG0560181.1"/>
    </source>
</evidence>
<dbReference type="Proteomes" id="UP000822688">
    <property type="component" value="Chromosome 10"/>
</dbReference>
<protein>
    <submittedName>
        <fullName evidence="1">Uncharacterized protein</fullName>
    </submittedName>
</protein>
<comment type="caution">
    <text evidence="1">The sequence shown here is derived from an EMBL/GenBank/DDBJ whole genome shotgun (WGS) entry which is preliminary data.</text>
</comment>
<dbReference type="EMBL" id="CM026431">
    <property type="protein sequence ID" value="KAG0560181.1"/>
    <property type="molecule type" value="Genomic_DNA"/>
</dbReference>